<feature type="region of interest" description="Disordered" evidence="1">
    <location>
        <begin position="1"/>
        <end position="27"/>
    </location>
</feature>
<gene>
    <name evidence="2" type="ORF">FCV50_07000</name>
</gene>
<accession>A0A4U1ZJE7</accession>
<dbReference type="Proteomes" id="UP000307574">
    <property type="component" value="Unassembled WGS sequence"/>
</dbReference>
<feature type="compositionally biased region" description="Basic and acidic residues" evidence="1">
    <location>
        <begin position="1"/>
        <end position="21"/>
    </location>
</feature>
<reference evidence="2 3" key="1">
    <citation type="submission" date="2019-04" db="EMBL/GenBank/DDBJ databases">
        <title>A reverse ecology approach based on a biological definition of microbial populations.</title>
        <authorList>
            <person name="Arevalo P."/>
            <person name="Vaninsberghe D."/>
            <person name="Elsherbini J."/>
            <person name="Gore J."/>
            <person name="Polz M."/>
        </authorList>
    </citation>
    <scope>NUCLEOTIDE SEQUENCE [LARGE SCALE GENOMIC DNA]</scope>
    <source>
        <strain evidence="2 3">10N.261.46.F4</strain>
    </source>
</reference>
<evidence type="ECO:0000313" key="2">
    <source>
        <dbReference type="EMBL" id="TKF33626.1"/>
    </source>
</evidence>
<sequence>MSSYAEKRKMSKMRPSEKELLEGMTPSTVHANEIANVASGELGLEQNDSLTEEEKMRLVCSRFLDITEDDLMDGDYFFTELDSGKYDEA</sequence>
<dbReference type="AlphaFoldDB" id="A0A4U1ZJE7"/>
<evidence type="ECO:0000256" key="1">
    <source>
        <dbReference type="SAM" id="MobiDB-lite"/>
    </source>
</evidence>
<proteinExistence type="predicted"/>
<evidence type="ECO:0000313" key="3">
    <source>
        <dbReference type="Proteomes" id="UP000307574"/>
    </source>
</evidence>
<organism evidence="2 3">
    <name type="scientific">Vibrio kanaloae</name>
    <dbReference type="NCBI Taxonomy" id="170673"/>
    <lineage>
        <taxon>Bacteria</taxon>
        <taxon>Pseudomonadati</taxon>
        <taxon>Pseudomonadota</taxon>
        <taxon>Gammaproteobacteria</taxon>
        <taxon>Vibrionales</taxon>
        <taxon>Vibrionaceae</taxon>
        <taxon>Vibrio</taxon>
    </lineage>
</organism>
<dbReference type="EMBL" id="SYUV01000020">
    <property type="protein sequence ID" value="TKF33626.1"/>
    <property type="molecule type" value="Genomic_DNA"/>
</dbReference>
<comment type="caution">
    <text evidence="2">The sequence shown here is derived from an EMBL/GenBank/DDBJ whole genome shotgun (WGS) entry which is preliminary data.</text>
</comment>
<name>A0A4U1ZJE7_9VIBR</name>
<protein>
    <submittedName>
        <fullName evidence="2">Uncharacterized protein</fullName>
    </submittedName>
</protein>